<reference evidence="1" key="1">
    <citation type="submission" date="2021-06" db="EMBL/GenBank/DDBJ databases">
        <authorList>
            <person name="Kallberg Y."/>
            <person name="Tangrot J."/>
            <person name="Rosling A."/>
        </authorList>
    </citation>
    <scope>NUCLEOTIDE SEQUENCE</scope>
    <source>
        <strain evidence="1">MA461A</strain>
    </source>
</reference>
<gene>
    <name evidence="1" type="ORF">RPERSI_LOCUS16733</name>
</gene>
<feature type="non-terminal residue" evidence="1">
    <location>
        <position position="47"/>
    </location>
</feature>
<comment type="caution">
    <text evidence="1">The sequence shown here is derived from an EMBL/GenBank/DDBJ whole genome shotgun (WGS) entry which is preliminary data.</text>
</comment>
<organism evidence="1 2">
    <name type="scientific">Racocetra persica</name>
    <dbReference type="NCBI Taxonomy" id="160502"/>
    <lineage>
        <taxon>Eukaryota</taxon>
        <taxon>Fungi</taxon>
        <taxon>Fungi incertae sedis</taxon>
        <taxon>Mucoromycota</taxon>
        <taxon>Glomeromycotina</taxon>
        <taxon>Glomeromycetes</taxon>
        <taxon>Diversisporales</taxon>
        <taxon>Gigasporaceae</taxon>
        <taxon>Racocetra</taxon>
    </lineage>
</organism>
<protein>
    <submittedName>
        <fullName evidence="1">11511_t:CDS:1</fullName>
    </submittedName>
</protein>
<accession>A0ACA9R2H4</accession>
<sequence length="47" mass="5684">LEQNQKLSFNLCVKINNDILTKINYNMRLLVRLIVDEIEEGDRYNWT</sequence>
<dbReference type="EMBL" id="CAJVQC010041809">
    <property type="protein sequence ID" value="CAG8773817.1"/>
    <property type="molecule type" value="Genomic_DNA"/>
</dbReference>
<proteinExistence type="predicted"/>
<dbReference type="Proteomes" id="UP000789920">
    <property type="component" value="Unassembled WGS sequence"/>
</dbReference>
<evidence type="ECO:0000313" key="2">
    <source>
        <dbReference type="Proteomes" id="UP000789920"/>
    </source>
</evidence>
<feature type="non-terminal residue" evidence="1">
    <location>
        <position position="1"/>
    </location>
</feature>
<name>A0ACA9R2H4_9GLOM</name>
<evidence type="ECO:0000313" key="1">
    <source>
        <dbReference type="EMBL" id="CAG8773817.1"/>
    </source>
</evidence>
<keyword evidence="2" id="KW-1185">Reference proteome</keyword>